<comment type="caution">
    <text evidence="1">The sequence shown here is derived from an EMBL/GenBank/DDBJ whole genome shotgun (WGS) entry which is preliminary data.</text>
</comment>
<organism evidence="1 2">
    <name type="scientific">Pistacia atlantica</name>
    <dbReference type="NCBI Taxonomy" id="434234"/>
    <lineage>
        <taxon>Eukaryota</taxon>
        <taxon>Viridiplantae</taxon>
        <taxon>Streptophyta</taxon>
        <taxon>Embryophyta</taxon>
        <taxon>Tracheophyta</taxon>
        <taxon>Spermatophyta</taxon>
        <taxon>Magnoliopsida</taxon>
        <taxon>eudicotyledons</taxon>
        <taxon>Gunneridae</taxon>
        <taxon>Pentapetalae</taxon>
        <taxon>rosids</taxon>
        <taxon>malvids</taxon>
        <taxon>Sapindales</taxon>
        <taxon>Anacardiaceae</taxon>
        <taxon>Pistacia</taxon>
    </lineage>
</organism>
<sequence length="478" mass="52315">MAPAPLNLNSTSVMACAIVKETLIDRPQLQEKTLNARVLVLGGTGSVGGSTAVALSKLSPQLHIVFGCRNRILCYGWEKGAAMVDKLGKNSEFAEVNIDNVDSLETALRDVDLLVHAAGPFQQSENCNVLEAAIETKMAYMDVCDDTSYALLAKSLKDRAIAANVPAITTGGIYPGVTNVMAAELVRAARDESKGEPERLRFSYYTSGTGGAGPTILATSFLFLGEEVVAYGKGEKVKLKPYSGTINVDFGKGIGRKNVFLFHLIEKLRIVKLLYFLQQFNSTESFIFRNLQEVRSAHEILGVPTVSARFGTAPFFWNLGMVAMTKLLSPACSYFTQSLNWQIIRFFKWLVIELYVTRMPIYYGSCRGSITSGHIISPLDKNFSFGSIFQEYLRDRNKVQQLVQLFDPVVGVFDGIAGERVSMRIDLECSDGRNTVGIFSHRRLSGSVGTAAAAFALALLEGVTQPGVWFPEEVCTMA</sequence>
<protein>
    <submittedName>
        <fullName evidence="1">Uncharacterized protein</fullName>
    </submittedName>
</protein>
<keyword evidence="2" id="KW-1185">Reference proteome</keyword>
<dbReference type="Proteomes" id="UP001164250">
    <property type="component" value="Chromosome 11"/>
</dbReference>
<evidence type="ECO:0000313" key="2">
    <source>
        <dbReference type="Proteomes" id="UP001164250"/>
    </source>
</evidence>
<gene>
    <name evidence="1" type="ORF">Patl1_29525</name>
</gene>
<dbReference type="EMBL" id="CM047907">
    <property type="protein sequence ID" value="KAJ0083681.1"/>
    <property type="molecule type" value="Genomic_DNA"/>
</dbReference>
<accession>A0ACC1AC01</accession>
<name>A0ACC1AC01_9ROSI</name>
<reference evidence="2" key="1">
    <citation type="journal article" date="2023" name="G3 (Bethesda)">
        <title>Genome assembly and association tests identify interacting loci associated with vigor, precocity, and sex in interspecific pistachio rootstocks.</title>
        <authorList>
            <person name="Palmer W."/>
            <person name="Jacygrad E."/>
            <person name="Sagayaradj S."/>
            <person name="Cavanaugh K."/>
            <person name="Han R."/>
            <person name="Bertier L."/>
            <person name="Beede B."/>
            <person name="Kafkas S."/>
            <person name="Golino D."/>
            <person name="Preece J."/>
            <person name="Michelmore R."/>
        </authorList>
    </citation>
    <scope>NUCLEOTIDE SEQUENCE [LARGE SCALE GENOMIC DNA]</scope>
</reference>
<evidence type="ECO:0000313" key="1">
    <source>
        <dbReference type="EMBL" id="KAJ0083681.1"/>
    </source>
</evidence>
<proteinExistence type="predicted"/>